<sequence length="76" mass="9118">MTTTISVWQRSMVIHLAIDTYHFHDPYLFYRRFILIHFELAKSEDTPSLSGAVMSFHEFSFGHFEGNLYWMRELKS</sequence>
<name>A0A016TU23_9BILA</name>
<reference evidence="2" key="1">
    <citation type="journal article" date="2015" name="Nat. Genet.">
        <title>The genome and transcriptome of the zoonotic hookworm Ancylostoma ceylanicum identify infection-specific gene families.</title>
        <authorList>
            <person name="Schwarz E.M."/>
            <person name="Hu Y."/>
            <person name="Antoshechkin I."/>
            <person name="Miller M.M."/>
            <person name="Sternberg P.W."/>
            <person name="Aroian R.V."/>
        </authorList>
    </citation>
    <scope>NUCLEOTIDE SEQUENCE</scope>
    <source>
        <strain evidence="2">HY135</strain>
    </source>
</reference>
<proteinExistence type="predicted"/>
<protein>
    <submittedName>
        <fullName evidence="1">Uncharacterized protein</fullName>
    </submittedName>
</protein>
<organism evidence="1 2">
    <name type="scientific">Ancylostoma ceylanicum</name>
    <dbReference type="NCBI Taxonomy" id="53326"/>
    <lineage>
        <taxon>Eukaryota</taxon>
        <taxon>Metazoa</taxon>
        <taxon>Ecdysozoa</taxon>
        <taxon>Nematoda</taxon>
        <taxon>Chromadorea</taxon>
        <taxon>Rhabditida</taxon>
        <taxon>Rhabditina</taxon>
        <taxon>Rhabditomorpha</taxon>
        <taxon>Strongyloidea</taxon>
        <taxon>Ancylostomatidae</taxon>
        <taxon>Ancylostomatinae</taxon>
        <taxon>Ancylostoma</taxon>
    </lineage>
</organism>
<dbReference type="AlphaFoldDB" id="A0A016TU23"/>
<keyword evidence="2" id="KW-1185">Reference proteome</keyword>
<comment type="caution">
    <text evidence="1">The sequence shown here is derived from an EMBL/GenBank/DDBJ whole genome shotgun (WGS) entry which is preliminary data.</text>
</comment>
<dbReference type="Proteomes" id="UP000024635">
    <property type="component" value="Unassembled WGS sequence"/>
</dbReference>
<dbReference type="EMBL" id="JARK01001415">
    <property type="protein sequence ID" value="EYC05903.1"/>
    <property type="molecule type" value="Genomic_DNA"/>
</dbReference>
<evidence type="ECO:0000313" key="2">
    <source>
        <dbReference type="Proteomes" id="UP000024635"/>
    </source>
</evidence>
<accession>A0A016TU23</accession>
<evidence type="ECO:0000313" key="1">
    <source>
        <dbReference type="EMBL" id="EYC05903.1"/>
    </source>
</evidence>
<gene>
    <name evidence="1" type="primary">Acey_s0079.g1249</name>
    <name evidence="1" type="ORF">Y032_0079g1249</name>
</gene>